<name>A0A183GI40_HELPZ</name>
<evidence type="ECO:0000313" key="1">
    <source>
        <dbReference type="Proteomes" id="UP000050761"/>
    </source>
</evidence>
<dbReference type="Proteomes" id="UP000050761">
    <property type="component" value="Unassembled WGS sequence"/>
</dbReference>
<organism evidence="1 2">
    <name type="scientific">Heligmosomoides polygyrus</name>
    <name type="common">Parasitic roundworm</name>
    <dbReference type="NCBI Taxonomy" id="6339"/>
    <lineage>
        <taxon>Eukaryota</taxon>
        <taxon>Metazoa</taxon>
        <taxon>Ecdysozoa</taxon>
        <taxon>Nematoda</taxon>
        <taxon>Chromadorea</taxon>
        <taxon>Rhabditida</taxon>
        <taxon>Rhabditina</taxon>
        <taxon>Rhabditomorpha</taxon>
        <taxon>Strongyloidea</taxon>
        <taxon>Heligmosomidae</taxon>
        <taxon>Heligmosomoides</taxon>
    </lineage>
</organism>
<protein>
    <submittedName>
        <fullName evidence="2">Methyltransferase like 21C</fullName>
    </submittedName>
</protein>
<dbReference type="AlphaFoldDB" id="A0A183GI40"/>
<dbReference type="InterPro" id="IPR029063">
    <property type="entry name" value="SAM-dependent_MTases_sf"/>
</dbReference>
<evidence type="ECO:0000313" key="2">
    <source>
        <dbReference type="WBParaSite" id="HPBE_0002227801-mRNA-1"/>
    </source>
</evidence>
<dbReference type="WBParaSite" id="HPBE_0002227801-mRNA-1">
    <property type="protein sequence ID" value="HPBE_0002227801-mRNA-1"/>
    <property type="gene ID" value="HPBE_0002227801"/>
</dbReference>
<dbReference type="InterPro" id="IPR019410">
    <property type="entry name" value="Methyltransf_16"/>
</dbReference>
<dbReference type="SUPFAM" id="SSF53335">
    <property type="entry name" value="S-adenosyl-L-methionine-dependent methyltransferases"/>
    <property type="match status" value="1"/>
</dbReference>
<keyword evidence="1" id="KW-1185">Reference proteome</keyword>
<accession>A0A183GI40</accession>
<dbReference type="PANTHER" id="PTHR14614">
    <property type="entry name" value="HEPATOCELLULAR CARCINOMA-ASSOCIATED ANTIGEN"/>
    <property type="match status" value="1"/>
</dbReference>
<reference evidence="2" key="1">
    <citation type="submission" date="2019-09" db="UniProtKB">
        <authorList>
            <consortium name="WormBaseParasite"/>
        </authorList>
    </citation>
    <scope>IDENTIFICATION</scope>
</reference>
<dbReference type="Pfam" id="PF10294">
    <property type="entry name" value="Methyltransf_16"/>
    <property type="match status" value="1"/>
</dbReference>
<dbReference type="PANTHER" id="PTHR14614:SF132">
    <property type="entry name" value="PROTEIN-LYSINE METHYLTRANSFERASE C42C1.13"/>
    <property type="match status" value="1"/>
</dbReference>
<sequence length="174" mass="19360">LPPLAALRVLELGAGTGICGLVLAAIGADVTITDLPSRIPLLQKNYEVNKSNCIGSVQIKPLDWAAAERLPDVEVLVLVDCIYYSESVDCLLNILNSCNAQEILCVYEKRDIGEPVLAQREFMEKVVQHYDLIFVSESDLHPEYSCCEEILVIKLARKYVRLSTCYLLTLSVMQ</sequence>
<proteinExistence type="predicted"/>
<dbReference type="Gene3D" id="3.40.50.150">
    <property type="entry name" value="Vaccinia Virus protein VP39"/>
    <property type="match status" value="1"/>
</dbReference>